<dbReference type="InterPro" id="IPR045175">
    <property type="entry name" value="M28_fam"/>
</dbReference>
<accession>A0A549YFJ2</accession>
<comment type="caution">
    <text evidence="3">The sequence shown here is derived from an EMBL/GenBank/DDBJ whole genome shotgun (WGS) entry which is preliminary data.</text>
</comment>
<dbReference type="PROSITE" id="PS51272">
    <property type="entry name" value="SLH"/>
    <property type="match status" value="2"/>
</dbReference>
<dbReference type="InterPro" id="IPR046450">
    <property type="entry name" value="PA_dom_sf"/>
</dbReference>
<evidence type="ECO:0000256" key="1">
    <source>
        <dbReference type="ARBA" id="ARBA00022729"/>
    </source>
</evidence>
<reference evidence="3 4" key="1">
    <citation type="submission" date="2019-07" db="EMBL/GenBank/DDBJ databases">
        <title>Genomic analysis of Lentibacillus sp. NKC851-2.</title>
        <authorList>
            <person name="Oh Y.J."/>
        </authorList>
    </citation>
    <scope>NUCLEOTIDE SEQUENCE [LARGE SCALE GENOMIC DNA]</scope>
    <source>
        <strain evidence="3 4">NKC851-2</strain>
    </source>
</reference>
<dbReference type="Pfam" id="PF04389">
    <property type="entry name" value="Peptidase_M28"/>
    <property type="match status" value="1"/>
</dbReference>
<dbReference type="InterPro" id="IPR007484">
    <property type="entry name" value="Peptidase_M28"/>
</dbReference>
<dbReference type="Gene3D" id="3.50.30.30">
    <property type="match status" value="1"/>
</dbReference>
<dbReference type="SUPFAM" id="SSF52025">
    <property type="entry name" value="PA domain"/>
    <property type="match status" value="1"/>
</dbReference>
<dbReference type="AlphaFoldDB" id="A0A549YFJ2"/>
<gene>
    <name evidence="3" type="ORF">FH966_02340</name>
</gene>
<dbReference type="Pfam" id="PF00395">
    <property type="entry name" value="SLH"/>
    <property type="match status" value="2"/>
</dbReference>
<feature type="domain" description="SLH" evidence="2">
    <location>
        <begin position="115"/>
        <end position="177"/>
    </location>
</feature>
<evidence type="ECO:0000259" key="2">
    <source>
        <dbReference type="PROSITE" id="PS51272"/>
    </source>
</evidence>
<dbReference type="Gene3D" id="3.40.630.10">
    <property type="entry name" value="Zn peptidases"/>
    <property type="match status" value="1"/>
</dbReference>
<evidence type="ECO:0000313" key="3">
    <source>
        <dbReference type="EMBL" id="TRM10654.1"/>
    </source>
</evidence>
<dbReference type="Proteomes" id="UP000319280">
    <property type="component" value="Unassembled WGS sequence"/>
</dbReference>
<dbReference type="GO" id="GO:0008235">
    <property type="term" value="F:metalloexopeptidase activity"/>
    <property type="evidence" value="ECO:0007669"/>
    <property type="project" value="InterPro"/>
</dbReference>
<dbReference type="PANTHER" id="PTHR12147:SF26">
    <property type="entry name" value="PEPTIDASE M28 DOMAIN-CONTAINING PROTEIN"/>
    <property type="match status" value="1"/>
</dbReference>
<dbReference type="EMBL" id="VJMZ01000001">
    <property type="protein sequence ID" value="TRM10654.1"/>
    <property type="molecule type" value="Genomic_DNA"/>
</dbReference>
<keyword evidence="4" id="KW-1185">Reference proteome</keyword>
<protein>
    <submittedName>
        <fullName evidence="3">M20/M25/M40 family metallo-hydrolase</fullName>
    </submittedName>
</protein>
<sequence length="662" mass="72274">MLKLVLLVYFLHWEGTGFMASKGFWKRVTGSAFTAAVAVSVACTPVMAASTSYTDVKAGQSHYDAIMALTEQGVVQGYDNGKFGQWDDVTRQQVAVMMYQAFDLKAPDKQETERMLSGYDDVDSNHPYAKQIAAVTKAGIFKGNGGSFHPNKSITRQQVASVLLTARDLETYDAKEDKNIELSNVADSHKQRVQILANLGVTNQFDDFKPAESISRGAFATMYDTLDQKVKALGKKYELFDQKIIQEVNAENMYNDIDYLTDVPREAGTDGEKRAVDYIKNRFDELGYETEVQSFPVRDVHSEASVTIDGNKLDETLQVISGGQNGKETGGLVDVGRAEPGDIPDVEGKIALIERGAMPPFKQVMDVKNEGAVGAIMYDSEDGAPFQLVPGVQIMPAVGISRETGRDLAKQLEDGEIEVTLDVTMEQITKTSHNVIASLKPDMDKTTGQLVTIGAHHDSVPGGPGANDDASGVSAVLELARIYTDKPIDTEVRFLTFGAEERGLVGSSYYMNSLLRNEKNRMVAHFQMDMIGARDSGADNPAGGLIMYTLDGNKNLVTDLGSAWGSETMDVAVPYGQMGRSDHQPFHQAGVPTALFTHSPAEASYHQPTDTLDKISKKKLQQVTETVGAAAYQIARPETPKLPNFDVADDLIDYSFDTRAFD</sequence>
<feature type="domain" description="SLH" evidence="2">
    <location>
        <begin position="49"/>
        <end position="112"/>
    </location>
</feature>
<dbReference type="GO" id="GO:0006508">
    <property type="term" value="P:proteolysis"/>
    <property type="evidence" value="ECO:0007669"/>
    <property type="project" value="InterPro"/>
</dbReference>
<keyword evidence="3" id="KW-0378">Hydrolase</keyword>
<keyword evidence="1" id="KW-0732">Signal</keyword>
<dbReference type="InterPro" id="IPR001119">
    <property type="entry name" value="SLH_dom"/>
</dbReference>
<evidence type="ECO:0000313" key="4">
    <source>
        <dbReference type="Proteomes" id="UP000319280"/>
    </source>
</evidence>
<dbReference type="PANTHER" id="PTHR12147">
    <property type="entry name" value="METALLOPEPTIDASE M28 FAMILY MEMBER"/>
    <property type="match status" value="1"/>
</dbReference>
<dbReference type="Pfam" id="PF02225">
    <property type="entry name" value="PA"/>
    <property type="match status" value="1"/>
</dbReference>
<proteinExistence type="predicted"/>
<dbReference type="SUPFAM" id="SSF53187">
    <property type="entry name" value="Zn-dependent exopeptidases"/>
    <property type="match status" value="1"/>
</dbReference>
<organism evidence="3 4">
    <name type="scientific">Lentibacillus cibarius</name>
    <dbReference type="NCBI Taxonomy" id="2583219"/>
    <lineage>
        <taxon>Bacteria</taxon>
        <taxon>Bacillati</taxon>
        <taxon>Bacillota</taxon>
        <taxon>Bacilli</taxon>
        <taxon>Bacillales</taxon>
        <taxon>Bacillaceae</taxon>
        <taxon>Lentibacillus</taxon>
    </lineage>
</organism>
<name>A0A549YFJ2_9BACI</name>
<dbReference type="InterPro" id="IPR003137">
    <property type="entry name" value="PA_domain"/>
</dbReference>